<sequence>MLSGNVLKLVREKELERERERERVRVRMNADLFDQKSLDNNEFNKGVLPSHESVYNVLQHPDLNRGIDLATVQSRISNNNSLHNYLPLNINNLEFINTNTNTNSNNNINGNEGNNDDNDMDNNLNFSVTSWQNVASNFEESRSNSQLPITRYQLFGNNDSNIISSGNESPVTRHSFDNYLNTPIRFDSPVFESSILSSSSGNDERDQDFSEYLNITHSNVDSVNNITIQENSHIFKRSLTIGRSDTLGSDSSLDSDKDLNRTIDSTTITSSFVMPRVSIFNSRSLIAKDNGSINVRIVGDKNNILLNRFASYKKLFHNINFFVNNSDSTDIIILIVNKDNYMLPKVSKSHCIPIILSHSASKLVKKIPKNLKLCDPIYLNTLNDDLLPLIDFLNNIENDKCWKLFLSSIKASSDKHIHSITDINCSMIQFKSNETLKHVNSYSSEIFESKNQNVSRIENDLSTDDDDDDDETTINENYEKETPCGLLGYIVNNMFAVGMTIGILSIGIIILCEKCIIPTDIIDNTMIYDNQTAISKNNFNNVLDFEPKLKKSITDFILEKITSITILVEEKKEFILSQASFLVQKTKYFIFQILNF</sequence>
<dbReference type="Proteomes" id="UP001378960">
    <property type="component" value="Unassembled WGS sequence"/>
</dbReference>
<evidence type="ECO:0000256" key="1">
    <source>
        <dbReference type="SAM" id="Phobius"/>
    </source>
</evidence>
<evidence type="ECO:0000313" key="2">
    <source>
        <dbReference type="EMBL" id="GMM43755.1"/>
    </source>
</evidence>
<keyword evidence="1" id="KW-0472">Membrane</keyword>
<gene>
    <name evidence="2" type="ORF">DAPK24_003300</name>
</gene>
<protein>
    <submittedName>
        <fullName evidence="2">Uncharacterized protein</fullName>
    </submittedName>
</protein>
<name>A0AAV5QXK2_PICKL</name>
<keyword evidence="1" id="KW-1133">Transmembrane helix</keyword>
<reference evidence="2 3" key="1">
    <citation type="journal article" date="2023" name="Elife">
        <title>Identification of key yeast species and microbe-microbe interactions impacting larval growth of Drosophila in the wild.</title>
        <authorList>
            <person name="Mure A."/>
            <person name="Sugiura Y."/>
            <person name="Maeda R."/>
            <person name="Honda K."/>
            <person name="Sakurai N."/>
            <person name="Takahashi Y."/>
            <person name="Watada M."/>
            <person name="Katoh T."/>
            <person name="Gotoh A."/>
            <person name="Gotoh Y."/>
            <person name="Taniguchi I."/>
            <person name="Nakamura K."/>
            <person name="Hayashi T."/>
            <person name="Katayama T."/>
            <person name="Uemura T."/>
            <person name="Hattori Y."/>
        </authorList>
    </citation>
    <scope>NUCLEOTIDE SEQUENCE [LARGE SCALE GENOMIC DNA]</scope>
    <source>
        <strain evidence="2 3">PK-24</strain>
    </source>
</reference>
<accession>A0AAV5QXK2</accession>
<dbReference type="AlphaFoldDB" id="A0AAV5QXK2"/>
<keyword evidence="1" id="KW-0812">Transmembrane</keyword>
<dbReference type="EMBL" id="BTGB01000001">
    <property type="protein sequence ID" value="GMM43755.1"/>
    <property type="molecule type" value="Genomic_DNA"/>
</dbReference>
<feature type="transmembrane region" description="Helical" evidence="1">
    <location>
        <begin position="486"/>
        <end position="512"/>
    </location>
</feature>
<organism evidence="2 3">
    <name type="scientific">Pichia kluyveri</name>
    <name type="common">Yeast</name>
    <dbReference type="NCBI Taxonomy" id="36015"/>
    <lineage>
        <taxon>Eukaryota</taxon>
        <taxon>Fungi</taxon>
        <taxon>Dikarya</taxon>
        <taxon>Ascomycota</taxon>
        <taxon>Saccharomycotina</taxon>
        <taxon>Pichiomycetes</taxon>
        <taxon>Pichiales</taxon>
        <taxon>Pichiaceae</taxon>
        <taxon>Pichia</taxon>
    </lineage>
</organism>
<comment type="caution">
    <text evidence="2">The sequence shown here is derived from an EMBL/GenBank/DDBJ whole genome shotgun (WGS) entry which is preliminary data.</text>
</comment>
<keyword evidence="3" id="KW-1185">Reference proteome</keyword>
<evidence type="ECO:0000313" key="3">
    <source>
        <dbReference type="Proteomes" id="UP001378960"/>
    </source>
</evidence>
<proteinExistence type="predicted"/>